<evidence type="ECO:0000313" key="2">
    <source>
        <dbReference type="EMBL" id="MDL2398426.1"/>
    </source>
</evidence>
<dbReference type="InterPro" id="IPR015330">
    <property type="entry name" value="DNA_primase/pol_bifunc_N"/>
</dbReference>
<comment type="caution">
    <text evidence="2">The sequence shown here is derived from an EMBL/GenBank/DDBJ whole genome shotgun (WGS) entry which is preliminary data.</text>
</comment>
<sequence>MTVLYEIPSDGKRQVRVCKPVVHDLPPPAAALWHVERGVPVFPVHWDKHPLTRHGYLDASRDAELVARWWERWPMALIACPTGAQSGLLAIDIDMKPGGPDGERQWNKLLVRFGVGEPVTQMTLTPSGGRHLLFRYPAAGEEIRNSAGRLAPGLDVRGQGGSIILPGSRNALGVYELLHEDIEPQALPEWLATCLRLLKDILPRKTPQGPAQANGNAGRAWALAALDNECRVVAGAAKGCRNDQLNRSCFAIGQIVGAGLLAESEANEHLWHAAMACGLPNFEASGTIRSGMKSGMANPRYPAEASDA</sequence>
<evidence type="ECO:0000313" key="3">
    <source>
        <dbReference type="Proteomes" id="UP001172645"/>
    </source>
</evidence>
<protein>
    <submittedName>
        <fullName evidence="2">Bifunctional DNA primase/polymerase</fullName>
    </submittedName>
</protein>
<name>A0ABT7JQ99_9HYPH</name>
<gene>
    <name evidence="2" type="ORF">PY649_05895</name>
</gene>
<keyword evidence="3" id="KW-1185">Reference proteome</keyword>
<dbReference type="CDD" id="cd04859">
    <property type="entry name" value="Prim_Pol"/>
    <property type="match status" value="1"/>
</dbReference>
<feature type="domain" description="DNA primase/polymerase bifunctional N-terminal" evidence="1">
    <location>
        <begin position="31"/>
        <end position="191"/>
    </location>
</feature>
<dbReference type="RefSeq" id="WP_285867277.1">
    <property type="nucleotide sequence ID" value="NZ_JARFYM010000003.1"/>
</dbReference>
<dbReference type="SMART" id="SM00943">
    <property type="entry name" value="Prim-Pol"/>
    <property type="match status" value="1"/>
</dbReference>
<dbReference type="SUPFAM" id="SSF56747">
    <property type="entry name" value="Prim-pol domain"/>
    <property type="match status" value="1"/>
</dbReference>
<reference evidence="2" key="1">
    <citation type="submission" date="2023-06" db="EMBL/GenBank/DDBJ databases">
        <title>Phylogenetic Diversity of Rhizobium strains.</title>
        <authorList>
            <person name="Moura F.T."/>
            <person name="Helene L.C.F."/>
            <person name="Hungria M."/>
        </authorList>
    </citation>
    <scope>NUCLEOTIDE SEQUENCE</scope>
    <source>
        <strain evidence="2">CCGE526</strain>
    </source>
</reference>
<accession>A0ABT7JQ99</accession>
<dbReference type="EMBL" id="JARFYM010000003">
    <property type="protein sequence ID" value="MDL2398426.1"/>
    <property type="molecule type" value="Genomic_DNA"/>
</dbReference>
<dbReference type="Pfam" id="PF09250">
    <property type="entry name" value="Prim-Pol"/>
    <property type="match status" value="1"/>
</dbReference>
<proteinExistence type="predicted"/>
<organism evidence="2 3">
    <name type="scientific">Rhizobium mayense</name>
    <dbReference type="NCBI Taxonomy" id="1312184"/>
    <lineage>
        <taxon>Bacteria</taxon>
        <taxon>Pseudomonadati</taxon>
        <taxon>Pseudomonadota</taxon>
        <taxon>Alphaproteobacteria</taxon>
        <taxon>Hyphomicrobiales</taxon>
        <taxon>Rhizobiaceae</taxon>
        <taxon>Rhizobium/Agrobacterium group</taxon>
        <taxon>Rhizobium</taxon>
    </lineage>
</organism>
<evidence type="ECO:0000259" key="1">
    <source>
        <dbReference type="SMART" id="SM00943"/>
    </source>
</evidence>
<dbReference type="Proteomes" id="UP001172645">
    <property type="component" value="Unassembled WGS sequence"/>
</dbReference>